<evidence type="ECO:0000256" key="3">
    <source>
        <dbReference type="ARBA" id="ARBA00021261"/>
    </source>
</evidence>
<dbReference type="NCBIfam" id="TIGR01783">
    <property type="entry name" value="TonB-siderophor"/>
    <property type="match status" value="1"/>
</dbReference>
<dbReference type="FunFam" id="2.40.170.20:FF:000005">
    <property type="entry name" value="TonB-dependent siderophore receptor"/>
    <property type="match status" value="1"/>
</dbReference>
<keyword evidence="7 15" id="KW-0812">Transmembrane</keyword>
<dbReference type="PROSITE" id="PS52016">
    <property type="entry name" value="TONB_DEPENDENT_REC_3"/>
    <property type="match status" value="1"/>
</dbReference>
<dbReference type="PANTHER" id="PTHR32552:SF68">
    <property type="entry name" value="FERRICHROME OUTER MEMBRANE TRANSPORTER_PHAGE RECEPTOR"/>
    <property type="match status" value="1"/>
</dbReference>
<evidence type="ECO:0000256" key="2">
    <source>
        <dbReference type="ARBA" id="ARBA00009810"/>
    </source>
</evidence>
<dbReference type="RefSeq" id="WP_007877159.1">
    <property type="nucleotide sequence ID" value="NZ_CAXURC020000002.1"/>
</dbReference>
<evidence type="ECO:0000256" key="6">
    <source>
        <dbReference type="ARBA" id="ARBA00022496"/>
    </source>
</evidence>
<keyword evidence="8" id="KW-0732">Signal</keyword>
<keyword evidence="11 16" id="KW-0798">TonB box</keyword>
<dbReference type="InterPro" id="IPR037066">
    <property type="entry name" value="Plug_dom_sf"/>
</dbReference>
<keyword evidence="9" id="KW-0408">Iron</keyword>
<evidence type="ECO:0000256" key="8">
    <source>
        <dbReference type="ARBA" id="ARBA00022729"/>
    </source>
</evidence>
<feature type="region of interest" description="Disordered" evidence="17">
    <location>
        <begin position="474"/>
        <end position="493"/>
    </location>
</feature>
<dbReference type="EMBL" id="PKQI01000001">
    <property type="protein sequence ID" value="NNV18981.1"/>
    <property type="molecule type" value="Genomic_DNA"/>
</dbReference>
<evidence type="ECO:0000256" key="12">
    <source>
        <dbReference type="ARBA" id="ARBA00023136"/>
    </source>
</evidence>
<dbReference type="GO" id="GO:0009279">
    <property type="term" value="C:cell outer membrane"/>
    <property type="evidence" value="ECO:0007669"/>
    <property type="project" value="UniProtKB-SubCell"/>
</dbReference>
<dbReference type="InterPro" id="IPR036942">
    <property type="entry name" value="Beta-barrel_TonB_sf"/>
</dbReference>
<dbReference type="GO" id="GO:0015891">
    <property type="term" value="P:siderophore transport"/>
    <property type="evidence" value="ECO:0007669"/>
    <property type="project" value="InterPro"/>
</dbReference>
<feature type="compositionally biased region" description="Low complexity" evidence="17">
    <location>
        <begin position="474"/>
        <end position="487"/>
    </location>
</feature>
<evidence type="ECO:0000256" key="1">
    <source>
        <dbReference type="ARBA" id="ARBA00004571"/>
    </source>
</evidence>
<dbReference type="InterPro" id="IPR039426">
    <property type="entry name" value="TonB-dep_rcpt-like"/>
</dbReference>
<evidence type="ECO:0000256" key="13">
    <source>
        <dbReference type="ARBA" id="ARBA00023170"/>
    </source>
</evidence>
<evidence type="ECO:0000256" key="11">
    <source>
        <dbReference type="ARBA" id="ARBA00023077"/>
    </source>
</evidence>
<evidence type="ECO:0000259" key="20">
    <source>
        <dbReference type="Pfam" id="PF07715"/>
    </source>
</evidence>
<dbReference type="InterPro" id="IPR012910">
    <property type="entry name" value="Plug_dom"/>
</dbReference>
<dbReference type="Gene3D" id="2.40.170.20">
    <property type="entry name" value="TonB-dependent receptor, beta-barrel domain"/>
    <property type="match status" value="1"/>
</dbReference>
<keyword evidence="4 15" id="KW-0813">Transport</keyword>
<comment type="subcellular location">
    <subcellularLocation>
        <location evidence="1 15">Cell outer membrane</location>
        <topology evidence="1 15">Multi-pass membrane protein</topology>
    </subcellularLocation>
</comment>
<comment type="caution">
    <text evidence="21">The sequence shown here is derived from an EMBL/GenBank/DDBJ whole genome shotgun (WGS) entry which is preliminary data.</text>
</comment>
<evidence type="ECO:0000256" key="5">
    <source>
        <dbReference type="ARBA" id="ARBA00022452"/>
    </source>
</evidence>
<keyword evidence="13 21" id="KW-0675">Receptor</keyword>
<dbReference type="InterPro" id="IPR000531">
    <property type="entry name" value="Beta-barrel_TonB"/>
</dbReference>
<dbReference type="FunFam" id="2.170.130.10:FF:000001">
    <property type="entry name" value="Catecholate siderophore TonB-dependent receptor"/>
    <property type="match status" value="1"/>
</dbReference>
<evidence type="ECO:0000256" key="17">
    <source>
        <dbReference type="SAM" id="MobiDB-lite"/>
    </source>
</evidence>
<evidence type="ECO:0000256" key="16">
    <source>
        <dbReference type="RuleBase" id="RU003357"/>
    </source>
</evidence>
<keyword evidence="18" id="KW-1133">Transmembrane helix</keyword>
<evidence type="ECO:0000256" key="15">
    <source>
        <dbReference type="PROSITE-ProRule" id="PRU01360"/>
    </source>
</evidence>
<protein>
    <recommendedName>
        <fullName evidence="3">Heme transporter BhuA</fullName>
    </recommendedName>
</protein>
<evidence type="ECO:0000313" key="22">
    <source>
        <dbReference type="Proteomes" id="UP000526233"/>
    </source>
</evidence>
<evidence type="ECO:0000313" key="21">
    <source>
        <dbReference type="EMBL" id="NNV18981.1"/>
    </source>
</evidence>
<dbReference type="GO" id="GO:0015344">
    <property type="term" value="F:siderophore uptake transmembrane transporter activity"/>
    <property type="evidence" value="ECO:0007669"/>
    <property type="project" value="TreeGrafter"/>
</dbReference>
<reference evidence="21 22" key="1">
    <citation type="submission" date="2018-11" db="EMBL/GenBank/DDBJ databases">
        <title>Genome sequencing and analysis.</title>
        <authorList>
            <person name="Huang Y.-T."/>
        </authorList>
    </citation>
    <scope>NUCLEOTIDE SEQUENCE [LARGE SCALE GENOMIC DNA]</scope>
    <source>
        <strain evidence="21 22">SHIN</strain>
    </source>
</reference>
<accession>A0A7Y3T0V2</accession>
<feature type="transmembrane region" description="Helical" evidence="18">
    <location>
        <begin position="21"/>
        <end position="40"/>
    </location>
</feature>
<dbReference type="GO" id="GO:0038023">
    <property type="term" value="F:signaling receptor activity"/>
    <property type="evidence" value="ECO:0007669"/>
    <property type="project" value="InterPro"/>
</dbReference>
<dbReference type="PANTHER" id="PTHR32552">
    <property type="entry name" value="FERRICHROME IRON RECEPTOR-RELATED"/>
    <property type="match status" value="1"/>
</dbReference>
<evidence type="ECO:0000256" key="14">
    <source>
        <dbReference type="ARBA" id="ARBA00023237"/>
    </source>
</evidence>
<dbReference type="AlphaFoldDB" id="A0A7Y3T0V2"/>
<dbReference type="CDD" id="cd01347">
    <property type="entry name" value="ligand_gated_channel"/>
    <property type="match status" value="1"/>
</dbReference>
<dbReference type="Proteomes" id="UP000526233">
    <property type="component" value="Unassembled WGS sequence"/>
</dbReference>
<dbReference type="Pfam" id="PF00593">
    <property type="entry name" value="TonB_dep_Rec_b-barrel"/>
    <property type="match status" value="1"/>
</dbReference>
<evidence type="ECO:0000256" key="7">
    <source>
        <dbReference type="ARBA" id="ARBA00022692"/>
    </source>
</evidence>
<comment type="similarity">
    <text evidence="2 15 16">Belongs to the TonB-dependent receptor family.</text>
</comment>
<feature type="domain" description="TonB-dependent receptor plug" evidence="20">
    <location>
        <begin position="83"/>
        <end position="183"/>
    </location>
</feature>
<keyword evidence="14 15" id="KW-0998">Cell outer membrane</keyword>
<name>A0A7Y3T0V2_9HYPH</name>
<organism evidence="21 22">
    <name type="scientific">Brucella pseudogrignonensis</name>
    <dbReference type="NCBI Taxonomy" id="419475"/>
    <lineage>
        <taxon>Bacteria</taxon>
        <taxon>Pseudomonadati</taxon>
        <taxon>Pseudomonadota</taxon>
        <taxon>Alphaproteobacteria</taxon>
        <taxon>Hyphomicrobiales</taxon>
        <taxon>Brucellaceae</taxon>
        <taxon>Brucella/Ochrobactrum group</taxon>
        <taxon>Brucella</taxon>
    </lineage>
</organism>
<keyword evidence="12 15" id="KW-0472">Membrane</keyword>
<keyword evidence="5 15" id="KW-1134">Transmembrane beta strand</keyword>
<dbReference type="Pfam" id="PF07715">
    <property type="entry name" value="Plug"/>
    <property type="match status" value="1"/>
</dbReference>
<sequence length="729" mass="79552">MGSSLNLEGIKVKILARNRHALSVVILSGTTFAAIVAAHAQETASPTVLAPIVVNSGSEDPTAPVKGYVARTSISATKTGTPLVETPQSISVITADQLKAQDAQTLGQALGYTPGVVSEPYGSDPRFDSPLIRGFDGRQVQFLNGLRLMRTAGASAVDPYMLERIEVVRGPASVMFGQGNPGGLINMISKRPTFEKFGEIGVQAGSYDTYGTYFDFGGPVAESDQFAYRLTGMVRKAGTQTDYLDNDRYFIAPAFTWKPDEDTKLTILTSFQHDNPSSPSGLPAQLTLNATDYSLPRDFYVGDPSYDDSSRNVVNLGYELEHRINETWTFRQNARYTNQRWDYTALGMASTGLAKDGRTINRTATVQNERLNTFNIDNNLVAEFDTGPVEHKFLVGVDYRYFDNSAGTQFWSATTLDAYNPVYGGPIKYLTAKPTVNTLVDSRMTQVGIYAQDELAYENWRATFALRQDWASTRGTSTNRNTNTPRPLDQDDEKLTGRAGLGYVFDNGIAPYVSYSTSFEPVAVSATAGVLQPTTGKQWEAGVKYQPNGWDGYFAAAVYDLRQQNVPISVPLPGGTGSTTEQIGEIQVKGLELEGVTSLTQGLDLRTAYTYMKAEIVSGKDDGNRPPNVPEHAASLWLDYTFQEGSVLEGFGVGGGVRYLGQRFGDTGNTLDLDGVTLADAAIHYQKDHIRASLNIKNIADKKYVASCSSFGCNYGDGRTYMSKLTFTW</sequence>
<evidence type="ECO:0000256" key="4">
    <source>
        <dbReference type="ARBA" id="ARBA00022448"/>
    </source>
</evidence>
<proteinExistence type="inferred from homology"/>
<evidence type="ECO:0000256" key="10">
    <source>
        <dbReference type="ARBA" id="ARBA00023065"/>
    </source>
</evidence>
<keyword evidence="10" id="KW-0406">Ion transport</keyword>
<evidence type="ECO:0000259" key="19">
    <source>
        <dbReference type="Pfam" id="PF00593"/>
    </source>
</evidence>
<evidence type="ECO:0000256" key="18">
    <source>
        <dbReference type="SAM" id="Phobius"/>
    </source>
</evidence>
<evidence type="ECO:0000256" key="9">
    <source>
        <dbReference type="ARBA" id="ARBA00023004"/>
    </source>
</evidence>
<dbReference type="SUPFAM" id="SSF56935">
    <property type="entry name" value="Porins"/>
    <property type="match status" value="1"/>
</dbReference>
<gene>
    <name evidence="21" type="ORF">EHE22_00855</name>
</gene>
<feature type="domain" description="TonB-dependent receptor-like beta-barrel" evidence="19">
    <location>
        <begin position="257"/>
        <end position="699"/>
    </location>
</feature>
<keyword evidence="6" id="KW-0410">Iron transport</keyword>
<dbReference type="Gene3D" id="2.170.130.10">
    <property type="entry name" value="TonB-dependent receptor, plug domain"/>
    <property type="match status" value="1"/>
</dbReference>
<dbReference type="InterPro" id="IPR010105">
    <property type="entry name" value="TonB_sidphr_rcpt"/>
</dbReference>